<keyword evidence="4" id="KW-1133">Transmembrane helix</keyword>
<evidence type="ECO:0000256" key="2">
    <source>
        <dbReference type="ARBA" id="ARBA00010265"/>
    </source>
</evidence>
<protein>
    <submittedName>
        <fullName evidence="7">TrbI/VirB10 family protein</fullName>
    </submittedName>
</protein>
<feature type="region of interest" description="Disordered" evidence="6">
    <location>
        <begin position="1"/>
        <end position="27"/>
    </location>
</feature>
<evidence type="ECO:0000313" key="8">
    <source>
        <dbReference type="Proteomes" id="UP001303211"/>
    </source>
</evidence>
<accession>A0ABZ0J6A0</accession>
<keyword evidence="5" id="KW-0472">Membrane</keyword>
<comment type="similarity">
    <text evidence="2">Belongs to the TrbI/VirB10 family.</text>
</comment>
<gene>
    <name evidence="7" type="ORF">P4826_00420</name>
</gene>
<dbReference type="Proteomes" id="UP001303211">
    <property type="component" value="Chromosome"/>
</dbReference>
<name>A0ABZ0J6A0_9BURK</name>
<evidence type="ECO:0000256" key="3">
    <source>
        <dbReference type="ARBA" id="ARBA00022692"/>
    </source>
</evidence>
<dbReference type="RefSeq" id="WP_317702087.1">
    <property type="nucleotide sequence ID" value="NZ_CP136921.1"/>
</dbReference>
<sequence length="421" mass="44383">MSQDDSPDLAPQTGKVAPEAVALRAQPRPVTRLNRRTLAMLTGGLSVAVLGATIWSLQPHRRGAGEQTELYNVDRMSKSEGLDGLPSDYSKLPKVPELGPPLPGDLGPAIVKSQQPMAPTYAPPGHDPEDAQRKEAEAAAASSVFFRSGTPGKGAAPGTAQVAATGSASGLAGFDPLAAGPASTAAQPADPTAVQNRQDQKEAFLKGGSTETRNSGNLQMPSSPYQVMAGTVIAGALVTGIKSDLPGDVIATVTEPVYDTATGKFLLIPQGSRILGKYNSQVSYGQSRVQVVWNRIILPDTSSLKLDNLAGTDPAGYAGLEDGVDWHWDRVFAGAALTTLLGVGAELAAPENRQDGNRIVIAGRDSAQDSINQVGQEMTRRNMNIQPTLTERPGLPVRIIVNRDLVLRPYQPLFFNRGAMR</sequence>
<feature type="region of interest" description="Disordered" evidence="6">
    <location>
        <begin position="115"/>
        <end position="140"/>
    </location>
</feature>
<dbReference type="InterPro" id="IPR042217">
    <property type="entry name" value="T4SS_VirB10/TrbI"/>
</dbReference>
<dbReference type="Gene3D" id="2.40.128.260">
    <property type="entry name" value="Type IV secretion system, VirB10/TraB/TrbI"/>
    <property type="match status" value="1"/>
</dbReference>
<evidence type="ECO:0000256" key="5">
    <source>
        <dbReference type="ARBA" id="ARBA00023136"/>
    </source>
</evidence>
<evidence type="ECO:0000313" key="7">
    <source>
        <dbReference type="EMBL" id="WOO32632.1"/>
    </source>
</evidence>
<dbReference type="EMBL" id="CP136921">
    <property type="protein sequence ID" value="WOO32632.1"/>
    <property type="molecule type" value="Genomic_DNA"/>
</dbReference>
<keyword evidence="8" id="KW-1185">Reference proteome</keyword>
<reference evidence="7 8" key="1">
    <citation type="submission" date="2023-03" db="EMBL/GenBank/DDBJ databases">
        <title>Diaphorobacter basophil sp. nov., isolated from a sewage-treatment plant.</title>
        <authorList>
            <person name="Yang K."/>
        </authorList>
    </citation>
    <scope>NUCLEOTIDE SEQUENCE [LARGE SCALE GENOMIC DNA]</scope>
    <source>
        <strain evidence="7 8">Y-1</strain>
    </source>
</reference>
<dbReference type="CDD" id="cd16429">
    <property type="entry name" value="VirB10"/>
    <property type="match status" value="1"/>
</dbReference>
<proteinExistence type="inferred from homology"/>
<dbReference type="InterPro" id="IPR005498">
    <property type="entry name" value="T4SS_VirB10/TraB/TrbI"/>
</dbReference>
<organism evidence="7 8">
    <name type="scientific">Diaphorobacter limosus</name>
    <dbReference type="NCBI Taxonomy" id="3036128"/>
    <lineage>
        <taxon>Bacteria</taxon>
        <taxon>Pseudomonadati</taxon>
        <taxon>Pseudomonadota</taxon>
        <taxon>Betaproteobacteria</taxon>
        <taxon>Burkholderiales</taxon>
        <taxon>Comamonadaceae</taxon>
        <taxon>Diaphorobacter</taxon>
    </lineage>
</organism>
<keyword evidence="3" id="KW-0812">Transmembrane</keyword>
<feature type="compositionally biased region" description="Basic and acidic residues" evidence="6">
    <location>
        <begin position="126"/>
        <end position="137"/>
    </location>
</feature>
<evidence type="ECO:0000256" key="4">
    <source>
        <dbReference type="ARBA" id="ARBA00022989"/>
    </source>
</evidence>
<evidence type="ECO:0000256" key="1">
    <source>
        <dbReference type="ARBA" id="ARBA00004167"/>
    </source>
</evidence>
<evidence type="ECO:0000256" key="6">
    <source>
        <dbReference type="SAM" id="MobiDB-lite"/>
    </source>
</evidence>
<dbReference type="Pfam" id="PF03743">
    <property type="entry name" value="TrbI"/>
    <property type="match status" value="1"/>
</dbReference>
<comment type="subcellular location">
    <subcellularLocation>
        <location evidence="1">Membrane</location>
        <topology evidence="1">Single-pass membrane protein</topology>
    </subcellularLocation>
</comment>